<keyword evidence="6" id="KW-0010">Activator</keyword>
<keyword evidence="7" id="KW-0539">Nucleus</keyword>
<dbReference type="NCBIfam" id="TIGR01624">
    <property type="entry name" value="LRP1_Cterm"/>
    <property type="match status" value="1"/>
</dbReference>
<evidence type="ECO:0000256" key="4">
    <source>
        <dbReference type="ARBA" id="ARBA00022833"/>
    </source>
</evidence>
<organism evidence="8 9">
    <name type="scientific">Cynara cardunculus var. scolymus</name>
    <name type="common">Globe artichoke</name>
    <name type="synonym">Cynara scolymus</name>
    <dbReference type="NCBI Taxonomy" id="59895"/>
    <lineage>
        <taxon>Eukaryota</taxon>
        <taxon>Viridiplantae</taxon>
        <taxon>Streptophyta</taxon>
        <taxon>Embryophyta</taxon>
        <taxon>Tracheophyta</taxon>
        <taxon>Spermatophyta</taxon>
        <taxon>Magnoliopsida</taxon>
        <taxon>eudicotyledons</taxon>
        <taxon>Gunneridae</taxon>
        <taxon>Pentapetalae</taxon>
        <taxon>asterids</taxon>
        <taxon>campanulids</taxon>
        <taxon>Asterales</taxon>
        <taxon>Asteraceae</taxon>
        <taxon>Carduoideae</taxon>
        <taxon>Cardueae</taxon>
        <taxon>Carduinae</taxon>
        <taxon>Cynara</taxon>
    </lineage>
</organism>
<dbReference type="AlphaFoldDB" id="A0A103YCF6"/>
<dbReference type="OrthoDB" id="692274at2759"/>
<evidence type="ECO:0000256" key="6">
    <source>
        <dbReference type="ARBA" id="ARBA00023159"/>
    </source>
</evidence>
<keyword evidence="4" id="KW-0862">Zinc</keyword>
<dbReference type="STRING" id="59895.A0A103YCF6"/>
<dbReference type="EMBL" id="LEKV01001806">
    <property type="protein sequence ID" value="KVI06530.1"/>
    <property type="molecule type" value="Genomic_DNA"/>
</dbReference>
<dbReference type="InterPro" id="IPR006510">
    <property type="entry name" value="Znf_LRP1"/>
</dbReference>
<reference evidence="8 9" key="1">
    <citation type="journal article" date="2016" name="Sci. Rep.">
        <title>The genome sequence of the outbreeding globe artichoke constructed de novo incorporating a phase-aware low-pass sequencing strategy of F1 progeny.</title>
        <authorList>
            <person name="Scaglione D."/>
            <person name="Reyes-Chin-Wo S."/>
            <person name="Acquadro A."/>
            <person name="Froenicke L."/>
            <person name="Portis E."/>
            <person name="Beitel C."/>
            <person name="Tirone M."/>
            <person name="Mauro R."/>
            <person name="Lo Monaco A."/>
            <person name="Mauromicale G."/>
            <person name="Faccioli P."/>
            <person name="Cattivelli L."/>
            <person name="Rieseberg L."/>
            <person name="Michelmore R."/>
            <person name="Lanteri S."/>
        </authorList>
    </citation>
    <scope>NUCLEOTIDE SEQUENCE [LARGE SCALE GENOMIC DNA]</scope>
    <source>
        <strain evidence="8">2C</strain>
    </source>
</reference>
<dbReference type="GO" id="GO:0046872">
    <property type="term" value="F:metal ion binding"/>
    <property type="evidence" value="ECO:0007669"/>
    <property type="project" value="UniProtKB-KW"/>
</dbReference>
<dbReference type="InterPro" id="IPR006511">
    <property type="entry name" value="SHI_C"/>
</dbReference>
<evidence type="ECO:0000256" key="5">
    <source>
        <dbReference type="ARBA" id="ARBA00023125"/>
    </source>
</evidence>
<dbReference type="Gramene" id="KVI06530">
    <property type="protein sequence ID" value="KVI06530"/>
    <property type="gene ID" value="Ccrd_015121"/>
</dbReference>
<comment type="subcellular location">
    <subcellularLocation>
        <location evidence="1">Nucleus</location>
    </subcellularLocation>
</comment>
<name>A0A103YCF6_CYNCS</name>
<evidence type="ECO:0000256" key="1">
    <source>
        <dbReference type="ARBA" id="ARBA00004123"/>
    </source>
</evidence>
<dbReference type="PANTHER" id="PTHR31604">
    <property type="entry name" value="PROTEIN LATERAL ROOT PRIMORDIUM 1"/>
    <property type="match status" value="1"/>
</dbReference>
<comment type="similarity">
    <text evidence="2">Belongs to the SHI protein family.</text>
</comment>
<proteinExistence type="inferred from homology"/>
<dbReference type="GO" id="GO:0005634">
    <property type="term" value="C:nucleus"/>
    <property type="evidence" value="ECO:0007669"/>
    <property type="project" value="UniProtKB-SubCell"/>
</dbReference>
<gene>
    <name evidence="8" type="ORF">Ccrd_015121</name>
</gene>
<evidence type="ECO:0000256" key="2">
    <source>
        <dbReference type="ARBA" id="ARBA00006911"/>
    </source>
</evidence>
<keyword evidence="9" id="KW-1185">Reference proteome</keyword>
<keyword evidence="5" id="KW-0238">DNA-binding</keyword>
<dbReference type="Pfam" id="PF05142">
    <property type="entry name" value="DUF702"/>
    <property type="match status" value="1"/>
</dbReference>
<evidence type="ECO:0000256" key="7">
    <source>
        <dbReference type="ARBA" id="ARBA00023242"/>
    </source>
</evidence>
<accession>A0A103YCF6</accession>
<dbReference type="GO" id="GO:0003700">
    <property type="term" value="F:DNA-binding transcription factor activity"/>
    <property type="evidence" value="ECO:0007669"/>
    <property type="project" value="InterPro"/>
</dbReference>
<sequence length="253" mass="27190">MRPADYVIGGGSGSGSGGGSGGVINCQDCGNQAKKDCQHMRCRTCCRSRGLPCKTHVKSTWVPAAKRRERQQQLDLSTQPQNVSNQPLSLMMRSGVSGLDQNPKRPRDDHQQIAGDGGVVIPTIHHHNITPSGFHFPAELNSPVVFRCVRVSGTDETEEQLAYQTAVSVGGHVFNGILYDHGPDDQGQYNNPIGESSSVAGAQHEHVNLVTRATTTTTRINPAVTILDPSSMYTTPLSTYLAGGTQFFPPPRS</sequence>
<dbReference type="PANTHER" id="PTHR31604:SF2">
    <property type="entry name" value="PROTEIN SHI RELATED SEQUENCE 7"/>
    <property type="match status" value="1"/>
</dbReference>
<dbReference type="OMA" id="FREERQH"/>
<keyword evidence="3" id="KW-0479">Metal-binding</keyword>
<evidence type="ECO:0000256" key="3">
    <source>
        <dbReference type="ARBA" id="ARBA00022723"/>
    </source>
</evidence>
<comment type="caution">
    <text evidence="8">The sequence shown here is derived from an EMBL/GenBank/DDBJ whole genome shotgun (WGS) entry which is preliminary data.</text>
</comment>
<evidence type="ECO:0000313" key="8">
    <source>
        <dbReference type="EMBL" id="KVI06530.1"/>
    </source>
</evidence>
<evidence type="ECO:0000313" key="9">
    <source>
        <dbReference type="Proteomes" id="UP000243975"/>
    </source>
</evidence>
<dbReference type="Proteomes" id="UP000243975">
    <property type="component" value="Unassembled WGS sequence"/>
</dbReference>
<protein>
    <submittedName>
        <fullName evidence="8">Lateral Root Primordium type 1, C-terminal</fullName>
    </submittedName>
</protein>
<dbReference type="GO" id="GO:0045893">
    <property type="term" value="P:positive regulation of DNA-templated transcription"/>
    <property type="evidence" value="ECO:0007669"/>
    <property type="project" value="TreeGrafter"/>
</dbReference>
<dbReference type="NCBIfam" id="TIGR01623">
    <property type="entry name" value="put_zinc_LRP1"/>
    <property type="match status" value="1"/>
</dbReference>
<dbReference type="GO" id="GO:0003677">
    <property type="term" value="F:DNA binding"/>
    <property type="evidence" value="ECO:0007669"/>
    <property type="project" value="UniProtKB-KW"/>
</dbReference>
<dbReference type="InterPro" id="IPR007818">
    <property type="entry name" value="SHI"/>
</dbReference>